<keyword evidence="3" id="KW-1185">Reference proteome</keyword>
<protein>
    <submittedName>
        <fullName evidence="2">Uncharacterized protein</fullName>
    </submittedName>
</protein>
<accession>A0A067T0E0</accession>
<evidence type="ECO:0000256" key="1">
    <source>
        <dbReference type="SAM" id="MobiDB-lite"/>
    </source>
</evidence>
<sequence length="150" mass="16442">MGLLPTFASEEEKETVSEPAGATGPPLCLELEFSRFRKPIFSPPSVSVIHLAIVGLGGSHIDPRVAAVSCLSVVILEVISPITLRVFSSPSSAIPQDNPRCYCRSSWFKNQCRRIQHLLSLRQRFNGNFPYDIRATSSLQEPLSTIASNS</sequence>
<dbReference type="Proteomes" id="UP000027222">
    <property type="component" value="Unassembled WGS sequence"/>
</dbReference>
<evidence type="ECO:0000313" key="2">
    <source>
        <dbReference type="EMBL" id="KDR72448.1"/>
    </source>
</evidence>
<dbReference type="HOGENOM" id="CLU_1740636_0_0_1"/>
<feature type="region of interest" description="Disordered" evidence="1">
    <location>
        <begin position="1"/>
        <end position="23"/>
    </location>
</feature>
<reference evidence="3" key="1">
    <citation type="journal article" date="2014" name="Proc. Natl. Acad. Sci. U.S.A.">
        <title>Extensive sampling of basidiomycete genomes demonstrates inadequacy of the white-rot/brown-rot paradigm for wood decay fungi.</title>
        <authorList>
            <person name="Riley R."/>
            <person name="Salamov A.A."/>
            <person name="Brown D.W."/>
            <person name="Nagy L.G."/>
            <person name="Floudas D."/>
            <person name="Held B.W."/>
            <person name="Levasseur A."/>
            <person name="Lombard V."/>
            <person name="Morin E."/>
            <person name="Otillar R."/>
            <person name="Lindquist E.A."/>
            <person name="Sun H."/>
            <person name="LaButti K.M."/>
            <person name="Schmutz J."/>
            <person name="Jabbour D."/>
            <person name="Luo H."/>
            <person name="Baker S.E."/>
            <person name="Pisabarro A.G."/>
            <person name="Walton J.D."/>
            <person name="Blanchette R.A."/>
            <person name="Henrissat B."/>
            <person name="Martin F."/>
            <person name="Cullen D."/>
            <person name="Hibbett D.S."/>
            <person name="Grigoriev I.V."/>
        </authorList>
    </citation>
    <scope>NUCLEOTIDE SEQUENCE [LARGE SCALE GENOMIC DNA]</scope>
    <source>
        <strain evidence="3">CBS 339.88</strain>
    </source>
</reference>
<dbReference type="AlphaFoldDB" id="A0A067T0E0"/>
<organism evidence="2 3">
    <name type="scientific">Galerina marginata (strain CBS 339.88)</name>
    <dbReference type="NCBI Taxonomy" id="685588"/>
    <lineage>
        <taxon>Eukaryota</taxon>
        <taxon>Fungi</taxon>
        <taxon>Dikarya</taxon>
        <taxon>Basidiomycota</taxon>
        <taxon>Agaricomycotina</taxon>
        <taxon>Agaricomycetes</taxon>
        <taxon>Agaricomycetidae</taxon>
        <taxon>Agaricales</taxon>
        <taxon>Agaricineae</taxon>
        <taxon>Strophariaceae</taxon>
        <taxon>Galerina</taxon>
    </lineage>
</organism>
<gene>
    <name evidence="2" type="ORF">GALMADRAFT_143279</name>
</gene>
<proteinExistence type="predicted"/>
<dbReference type="EMBL" id="KL142389">
    <property type="protein sequence ID" value="KDR72448.1"/>
    <property type="molecule type" value="Genomic_DNA"/>
</dbReference>
<evidence type="ECO:0000313" key="3">
    <source>
        <dbReference type="Proteomes" id="UP000027222"/>
    </source>
</evidence>
<name>A0A067T0E0_GALM3</name>